<dbReference type="Proteomes" id="UP000468901">
    <property type="component" value="Unassembled WGS sequence"/>
</dbReference>
<evidence type="ECO:0000313" key="10">
    <source>
        <dbReference type="EMBL" id="KAB7741746.1"/>
    </source>
</evidence>
<dbReference type="Gene3D" id="3.30.70.360">
    <property type="match status" value="1"/>
</dbReference>
<dbReference type="PANTHER" id="PTHR32494:SF19">
    <property type="entry name" value="ALLANTOATE DEIMINASE-RELATED"/>
    <property type="match status" value="1"/>
</dbReference>
<dbReference type="Gene3D" id="3.40.630.10">
    <property type="entry name" value="Zn peptidases"/>
    <property type="match status" value="1"/>
</dbReference>
<evidence type="ECO:0000256" key="1">
    <source>
        <dbReference type="ARBA" id="ARBA00001936"/>
    </source>
</evidence>
<dbReference type="PIRSF" id="PIRSF001235">
    <property type="entry name" value="Amidase_carbamoylase"/>
    <property type="match status" value="1"/>
</dbReference>
<feature type="binding site" evidence="7">
    <location>
        <position position="99"/>
    </location>
    <ligand>
        <name>Zn(2+)</name>
        <dbReference type="ChEBI" id="CHEBI:29105"/>
        <label>2</label>
    </ligand>
</feature>
<evidence type="ECO:0000256" key="2">
    <source>
        <dbReference type="ARBA" id="ARBA00006153"/>
    </source>
</evidence>
<dbReference type="InterPro" id="IPR036264">
    <property type="entry name" value="Bact_exopeptidase_dim_dom"/>
</dbReference>
<dbReference type="SUPFAM" id="SSF53187">
    <property type="entry name" value="Zn-dependent exopeptidases"/>
    <property type="match status" value="1"/>
</dbReference>
<feature type="binding site" evidence="7">
    <location>
        <position position="134"/>
    </location>
    <ligand>
        <name>Zn(2+)</name>
        <dbReference type="ChEBI" id="CHEBI:29105"/>
        <label>2</label>
    </ligand>
</feature>
<feature type="binding site" evidence="7">
    <location>
        <position position="99"/>
    </location>
    <ligand>
        <name>Zn(2+)</name>
        <dbReference type="ChEBI" id="CHEBI:29105"/>
        <label>1</label>
    </ligand>
</feature>
<accession>A0A6N6VR74</accession>
<comment type="caution">
    <text evidence="10">The sequence shown here is derived from an EMBL/GenBank/DDBJ whole genome shotgun (WGS) entry which is preliminary data.</text>
</comment>
<feature type="binding site" evidence="8">
    <location>
        <position position="286"/>
    </location>
    <ligand>
        <name>allantoate</name>
        <dbReference type="ChEBI" id="CHEBI:17536"/>
    </ligand>
</feature>
<comment type="cofactor">
    <cofactor evidence="7">
        <name>Zn(2+)</name>
        <dbReference type="ChEBI" id="CHEBI:29105"/>
    </cofactor>
    <text evidence="7">Binds 2 Zn(2+) ions per subunit.</text>
</comment>
<comment type="cofactor">
    <cofactor evidence="1">
        <name>Mn(2+)</name>
        <dbReference type="ChEBI" id="CHEBI:29035"/>
    </cofactor>
</comment>
<keyword evidence="6" id="KW-0464">Manganese</keyword>
<comment type="subunit">
    <text evidence="3">Homodimer.</text>
</comment>
<dbReference type="PROSITE" id="PS00758">
    <property type="entry name" value="ARGE_DAPE_CPG2_1"/>
    <property type="match status" value="1"/>
</dbReference>
<keyword evidence="11" id="KW-1185">Reference proteome</keyword>
<dbReference type="InterPro" id="IPR001261">
    <property type="entry name" value="ArgE/DapE_CS"/>
</dbReference>
<dbReference type="InterPro" id="IPR002933">
    <property type="entry name" value="Peptidase_M20"/>
</dbReference>
<reference evidence="10 11" key="1">
    <citation type="submission" date="2019-09" db="EMBL/GenBank/DDBJ databases">
        <title>Parvibaculum sedimenti sp. nov., isolated from sediment.</title>
        <authorList>
            <person name="Wang Y."/>
        </authorList>
    </citation>
    <scope>NUCLEOTIDE SEQUENCE [LARGE SCALE GENOMIC DNA]</scope>
    <source>
        <strain evidence="10 11">HXT-9</strain>
    </source>
</reference>
<dbReference type="InterPro" id="IPR010158">
    <property type="entry name" value="Amidase_Cbmase"/>
</dbReference>
<dbReference type="EMBL" id="WESC01000003">
    <property type="protein sequence ID" value="KAB7741746.1"/>
    <property type="molecule type" value="Genomic_DNA"/>
</dbReference>
<dbReference type="InterPro" id="IPR011650">
    <property type="entry name" value="Peptidase_M20_dimer"/>
</dbReference>
<dbReference type="RefSeq" id="WP_152215049.1">
    <property type="nucleotide sequence ID" value="NZ_WESC01000003.1"/>
</dbReference>
<evidence type="ECO:0000256" key="7">
    <source>
        <dbReference type="PIRSR" id="PIRSR001235-1"/>
    </source>
</evidence>
<evidence type="ECO:0000256" key="5">
    <source>
        <dbReference type="ARBA" id="ARBA00022801"/>
    </source>
</evidence>
<dbReference type="NCBIfam" id="NF006775">
    <property type="entry name" value="PRK09290.2-5"/>
    <property type="match status" value="1"/>
</dbReference>
<evidence type="ECO:0000259" key="9">
    <source>
        <dbReference type="Pfam" id="PF07687"/>
    </source>
</evidence>
<feature type="binding site" evidence="8">
    <location>
        <position position="225"/>
    </location>
    <ligand>
        <name>allantoate</name>
        <dbReference type="ChEBI" id="CHEBI:17536"/>
    </ligand>
</feature>
<sequence length="424" mass="44219">MSVIELTKDGLGARAVARSDAFGVPPYSEDARNLTRRFLTPAHAAALESLTQWMTAAGMTVHLDPVGNVVGRYEGATPGAPALMIGSHVDTVRDAGCYDGTLGVMLGLSCVEALAAQGRRLPFAIEVVAFGDEEGSRFSTGMICSRAVSGQIIDGAEYAALKDSDGVSLADAMKAFGLDAAKIPLAARRPEELVAYLEAHIEQGPVLEAEEQALGVVSGISAQLRLHAVFTGKAGHAGTNPMGLRHDALAAAAEAILAVEQIAETWATKGVVGTVGFIDAKPGAPNVIAGKVEITLDVRAIDRAIRDAAAKEMETRIAAIASRRCIGFVLRQTLDLQPHPSDPALTAMLEAVLSDMGLRPLRLASGAGHDAGALAAITPMAMLFIRCAGGISHNPAEAVDPADVDLAAETMLRFIDRLEASYKK</sequence>
<organism evidence="10 11">
    <name type="scientific">Parvibaculum sedimenti</name>
    <dbReference type="NCBI Taxonomy" id="2608632"/>
    <lineage>
        <taxon>Bacteria</taxon>
        <taxon>Pseudomonadati</taxon>
        <taxon>Pseudomonadota</taxon>
        <taxon>Alphaproteobacteria</taxon>
        <taxon>Hyphomicrobiales</taxon>
        <taxon>Parvibaculaceae</taxon>
        <taxon>Parvibaculum</taxon>
    </lineage>
</organism>
<keyword evidence="7" id="KW-0862">Zinc</keyword>
<evidence type="ECO:0000256" key="6">
    <source>
        <dbReference type="ARBA" id="ARBA00023211"/>
    </source>
</evidence>
<feature type="domain" description="Peptidase M20 dimerisation" evidence="9">
    <location>
        <begin position="225"/>
        <end position="322"/>
    </location>
</feature>
<gene>
    <name evidence="10" type="ORF">F2P47_04910</name>
</gene>
<feature type="binding site" evidence="7">
    <location>
        <position position="393"/>
    </location>
    <ligand>
        <name>Zn(2+)</name>
        <dbReference type="ChEBI" id="CHEBI:29105"/>
        <label>2</label>
    </ligand>
</feature>
<evidence type="ECO:0000313" key="11">
    <source>
        <dbReference type="Proteomes" id="UP000468901"/>
    </source>
</evidence>
<feature type="binding site" evidence="7">
    <location>
        <position position="200"/>
    </location>
    <ligand>
        <name>Zn(2+)</name>
        <dbReference type="ChEBI" id="CHEBI:29105"/>
        <label>1</label>
    </ligand>
</feature>
<dbReference type="NCBIfam" id="TIGR01879">
    <property type="entry name" value="hydantase"/>
    <property type="match status" value="1"/>
</dbReference>
<dbReference type="GO" id="GO:0046872">
    <property type="term" value="F:metal ion binding"/>
    <property type="evidence" value="ECO:0007669"/>
    <property type="project" value="UniProtKB-KW"/>
</dbReference>
<evidence type="ECO:0000256" key="8">
    <source>
        <dbReference type="PIRSR" id="PIRSR001235-2"/>
    </source>
</evidence>
<comment type="similarity">
    <text evidence="2">Belongs to the peptidase M20 family.</text>
</comment>
<dbReference type="Pfam" id="PF01546">
    <property type="entry name" value="Peptidase_M20"/>
    <property type="match status" value="1"/>
</dbReference>
<dbReference type="PANTHER" id="PTHR32494">
    <property type="entry name" value="ALLANTOATE DEIMINASE-RELATED"/>
    <property type="match status" value="1"/>
</dbReference>
<protein>
    <submittedName>
        <fullName evidence="10">Allantoate amidohydrolase</fullName>
    </submittedName>
</protein>
<dbReference type="Pfam" id="PF07687">
    <property type="entry name" value="M20_dimer"/>
    <property type="match status" value="1"/>
</dbReference>
<keyword evidence="5 10" id="KW-0378">Hydrolase</keyword>
<dbReference type="CDD" id="cd03884">
    <property type="entry name" value="M20_bAS"/>
    <property type="match status" value="1"/>
</dbReference>
<feature type="binding site" evidence="8">
    <location>
        <position position="299"/>
    </location>
    <ligand>
        <name>allantoate</name>
        <dbReference type="ChEBI" id="CHEBI:17536"/>
    </ligand>
</feature>
<name>A0A6N6VR74_9HYPH</name>
<dbReference type="GO" id="GO:0016813">
    <property type="term" value="F:hydrolase activity, acting on carbon-nitrogen (but not peptide) bonds, in linear amidines"/>
    <property type="evidence" value="ECO:0007669"/>
    <property type="project" value="InterPro"/>
</dbReference>
<proteinExistence type="inferred from homology"/>
<feature type="binding site" evidence="7">
    <location>
        <position position="88"/>
    </location>
    <ligand>
        <name>Zn(2+)</name>
        <dbReference type="ChEBI" id="CHEBI:29105"/>
        <label>1</label>
    </ligand>
</feature>
<evidence type="ECO:0000256" key="4">
    <source>
        <dbReference type="ARBA" id="ARBA00022723"/>
    </source>
</evidence>
<keyword evidence="4 7" id="KW-0479">Metal-binding</keyword>
<evidence type="ECO:0000256" key="3">
    <source>
        <dbReference type="ARBA" id="ARBA00011738"/>
    </source>
</evidence>
<dbReference type="SUPFAM" id="SSF55031">
    <property type="entry name" value="Bacterial exopeptidase dimerisation domain"/>
    <property type="match status" value="1"/>
</dbReference>
<dbReference type="AlphaFoldDB" id="A0A6N6VR74"/>